<organism evidence="2">
    <name type="scientific">Zea mays</name>
    <name type="common">Maize</name>
    <dbReference type="NCBI Taxonomy" id="4577"/>
    <lineage>
        <taxon>Eukaryota</taxon>
        <taxon>Viridiplantae</taxon>
        <taxon>Streptophyta</taxon>
        <taxon>Embryophyta</taxon>
        <taxon>Tracheophyta</taxon>
        <taxon>Spermatophyta</taxon>
        <taxon>Magnoliopsida</taxon>
        <taxon>Liliopsida</taxon>
        <taxon>Poales</taxon>
        <taxon>Poaceae</taxon>
        <taxon>PACMAD clade</taxon>
        <taxon>Panicoideae</taxon>
        <taxon>Andropogonodae</taxon>
        <taxon>Andropogoneae</taxon>
        <taxon>Tripsacinae</taxon>
        <taxon>Zea</taxon>
    </lineage>
</organism>
<reference evidence="3" key="2">
    <citation type="submission" date="2015-12" db="EMBL/GenBank/DDBJ databases">
        <title>Update maize B73 reference genome by single molecule sequencing technologies.</title>
        <authorList>
            <consortium name="Maize Genome Sequencing Project"/>
            <person name="Ware D."/>
        </authorList>
    </citation>
    <scope>NUCLEOTIDE SEQUENCE</scope>
    <source>
        <tissue evidence="3">Seedling</tissue>
    </source>
</reference>
<proteinExistence type="evidence at transcript level"/>
<keyword evidence="1" id="KW-0472">Membrane</keyword>
<feature type="transmembrane region" description="Helical" evidence="1">
    <location>
        <begin position="89"/>
        <end position="108"/>
    </location>
</feature>
<evidence type="ECO:0000313" key="3">
    <source>
        <dbReference type="EMBL" id="AQK73308.1"/>
    </source>
</evidence>
<dbReference type="EMBL" id="BT041111">
    <property type="protein sequence ID" value="ACF86116.1"/>
    <property type="molecule type" value="mRNA"/>
</dbReference>
<keyword evidence="1" id="KW-0812">Transmembrane</keyword>
<dbReference type="AlphaFoldDB" id="B4FVH3"/>
<evidence type="ECO:0000313" key="2">
    <source>
        <dbReference type="EMBL" id="ACF86116.1"/>
    </source>
</evidence>
<accession>B4FVH3</accession>
<dbReference type="EMBL" id="CM000781">
    <property type="protein sequence ID" value="AQK73308.1"/>
    <property type="molecule type" value="Genomic_DNA"/>
</dbReference>
<gene>
    <name evidence="3" type="ORF">ZEAMMB73_Zm00001d017505</name>
</gene>
<sequence>MAWRGDIGVADLSAFFLVLAIYTALLGLQRKLCLVCTRRAATTFRRRFSFLKDDSTSKLELERRYAEENKKIQKELDLLRKTKASPRGFSAFVLLVFLLSSLLGYLMFGSRA</sequence>
<reference evidence="2" key="1">
    <citation type="journal article" date="2009" name="PLoS Genet.">
        <title>Sequencing, mapping, and analysis of 27,455 maize full-length cDNAs.</title>
        <authorList>
            <person name="Soderlund C."/>
            <person name="Descour A."/>
            <person name="Kudrna D."/>
            <person name="Bomhoff M."/>
            <person name="Boyd L."/>
            <person name="Currie J."/>
            <person name="Angelova A."/>
            <person name="Collura K."/>
            <person name="Wissotski M."/>
            <person name="Ashley E."/>
            <person name="Morrow D."/>
            <person name="Fernandes J."/>
            <person name="Walbot V."/>
            <person name="Yu Y."/>
        </authorList>
    </citation>
    <scope>NUCLEOTIDE SEQUENCE</scope>
    <source>
        <strain evidence="2">B73</strain>
    </source>
</reference>
<dbReference type="GO" id="GO:0003677">
    <property type="term" value="F:DNA binding"/>
    <property type="evidence" value="ECO:0007669"/>
    <property type="project" value="UniProtKB-KW"/>
</dbReference>
<keyword evidence="3" id="KW-0371">Homeobox</keyword>
<evidence type="ECO:0000256" key="1">
    <source>
        <dbReference type="SAM" id="Phobius"/>
    </source>
</evidence>
<keyword evidence="3" id="KW-0238">DNA-binding</keyword>
<feature type="transmembrane region" description="Helical" evidence="1">
    <location>
        <begin position="12"/>
        <end position="29"/>
    </location>
</feature>
<protein>
    <submittedName>
        <fullName evidence="3">Homeodomain-like superfamily protein</fullName>
    </submittedName>
</protein>
<dbReference type="HOGENOM" id="CLU_2149517_0_0_1"/>
<keyword evidence="1" id="KW-1133">Transmembrane helix</keyword>
<name>B4FVH3_MAIZE</name>